<dbReference type="RefSeq" id="WP_341877838.1">
    <property type="nucleotide sequence ID" value="NZ_CP121687.1"/>
</dbReference>
<keyword evidence="3" id="KW-0408">Iron</keyword>
<accession>A0ABZ2Y6A1</accession>
<evidence type="ECO:0000313" key="7">
    <source>
        <dbReference type="Proteomes" id="UP001486565"/>
    </source>
</evidence>
<dbReference type="InterPro" id="IPR054581">
    <property type="entry name" value="EncFtn-like"/>
</dbReference>
<gene>
    <name evidence="6" type="ORF">QBE51_04970</name>
</gene>
<dbReference type="EMBL" id="CP121687">
    <property type="protein sequence ID" value="WZL70878.1"/>
    <property type="molecule type" value="Genomic_DNA"/>
</dbReference>
<dbReference type="NCBIfam" id="TIGR04535">
    <property type="entry name" value="ferrit_encaps"/>
    <property type="match status" value="1"/>
</dbReference>
<evidence type="ECO:0000256" key="5">
    <source>
        <dbReference type="ARBA" id="ARBA00033787"/>
    </source>
</evidence>
<dbReference type="Pfam" id="PF22277">
    <property type="entry name" value="EncFtn-like"/>
    <property type="match status" value="1"/>
</dbReference>
<evidence type="ECO:0000256" key="4">
    <source>
        <dbReference type="ARBA" id="ARBA00033738"/>
    </source>
</evidence>
<sequence length="117" mass="13701">MDYHEPVELLDEKARDIARVLHSLKEEVEAVNWYHQRVSASKDPQVKAILAHNRDEEIEHAVMAIEWLRRNLPAWDKELRTYLFTEGPITQIEEGIEDHSTTNNSATFHLNIGNMKR</sequence>
<dbReference type="InterPro" id="IPR009078">
    <property type="entry name" value="Ferritin-like_SF"/>
</dbReference>
<proteinExistence type="predicted"/>
<protein>
    <submittedName>
        <fullName evidence="6">Ferritin-like domain-containing protein</fullName>
    </submittedName>
</protein>
<evidence type="ECO:0000256" key="1">
    <source>
        <dbReference type="ARBA" id="ARBA00022434"/>
    </source>
</evidence>
<dbReference type="Gene3D" id="6.10.140.1960">
    <property type="match status" value="1"/>
</dbReference>
<comment type="subcellular location">
    <subcellularLocation>
        <location evidence="4">Encapsulin nanocompartment</location>
    </subcellularLocation>
</comment>
<dbReference type="Proteomes" id="UP001486565">
    <property type="component" value="Chromosome"/>
</dbReference>
<dbReference type="SUPFAM" id="SSF47240">
    <property type="entry name" value="Ferritin-like"/>
    <property type="match status" value="1"/>
</dbReference>
<dbReference type="InterPro" id="IPR030907">
    <property type="entry name" value="Ferrit_encaps"/>
</dbReference>
<keyword evidence="7" id="KW-1185">Reference proteome</keyword>
<evidence type="ECO:0000313" key="6">
    <source>
        <dbReference type="EMBL" id="WZL70878.1"/>
    </source>
</evidence>
<keyword evidence="5" id="KW-1284">Encapsulin nanocompartment</keyword>
<keyword evidence="1" id="KW-0409">Iron storage</keyword>
<evidence type="ECO:0000256" key="3">
    <source>
        <dbReference type="ARBA" id="ARBA00023004"/>
    </source>
</evidence>
<keyword evidence="2" id="KW-0479">Metal-binding</keyword>
<evidence type="ECO:0000256" key="2">
    <source>
        <dbReference type="ARBA" id="ARBA00022723"/>
    </source>
</evidence>
<organism evidence="6 7">
    <name type="scientific">Defluviitalea saccharophila</name>
    <dbReference type="NCBI Taxonomy" id="879970"/>
    <lineage>
        <taxon>Bacteria</taxon>
        <taxon>Bacillati</taxon>
        <taxon>Bacillota</taxon>
        <taxon>Clostridia</taxon>
        <taxon>Lachnospirales</taxon>
        <taxon>Defluviitaleaceae</taxon>
        <taxon>Defluviitalea</taxon>
    </lineage>
</organism>
<name>A0ABZ2Y6A1_9FIRM</name>
<reference evidence="6 7" key="1">
    <citation type="submission" date="2023-03" db="EMBL/GenBank/DDBJ databases">
        <title>Novel Species.</title>
        <authorList>
            <person name="Ma S."/>
        </authorList>
    </citation>
    <scope>NUCLEOTIDE SEQUENCE [LARGE SCALE GENOMIC DNA]</scope>
    <source>
        <strain evidence="6 7">LIND6LT2</strain>
    </source>
</reference>